<evidence type="ECO:0000313" key="1">
    <source>
        <dbReference type="EMBL" id="KAE8153106.1"/>
    </source>
</evidence>
<dbReference type="Proteomes" id="UP000325780">
    <property type="component" value="Unassembled WGS sequence"/>
</dbReference>
<dbReference type="EMBL" id="ML742043">
    <property type="protein sequence ID" value="KAE8153106.1"/>
    <property type="molecule type" value="Genomic_DNA"/>
</dbReference>
<evidence type="ECO:0000313" key="2">
    <source>
        <dbReference type="Proteomes" id="UP000325780"/>
    </source>
</evidence>
<organism evidence="1 2">
    <name type="scientific">Aspergillus avenaceus</name>
    <dbReference type="NCBI Taxonomy" id="36643"/>
    <lineage>
        <taxon>Eukaryota</taxon>
        <taxon>Fungi</taxon>
        <taxon>Dikarya</taxon>
        <taxon>Ascomycota</taxon>
        <taxon>Pezizomycotina</taxon>
        <taxon>Eurotiomycetes</taxon>
        <taxon>Eurotiomycetidae</taxon>
        <taxon>Eurotiales</taxon>
        <taxon>Aspergillaceae</taxon>
        <taxon>Aspergillus</taxon>
        <taxon>Aspergillus subgen. Circumdati</taxon>
    </lineage>
</organism>
<accession>A0A5N6U3D5</accession>
<keyword evidence="2" id="KW-1185">Reference proteome</keyword>
<proteinExistence type="predicted"/>
<dbReference type="OrthoDB" id="4198549at2759"/>
<reference evidence="1 2" key="1">
    <citation type="submission" date="2019-04" db="EMBL/GenBank/DDBJ databases">
        <title>Friends and foes A comparative genomics study of 23 Aspergillus species from section Flavi.</title>
        <authorList>
            <consortium name="DOE Joint Genome Institute"/>
            <person name="Kjaerbolling I."/>
            <person name="Vesth T."/>
            <person name="Frisvad J.C."/>
            <person name="Nybo J.L."/>
            <person name="Theobald S."/>
            <person name="Kildgaard S."/>
            <person name="Isbrandt T."/>
            <person name="Kuo A."/>
            <person name="Sato A."/>
            <person name="Lyhne E.K."/>
            <person name="Kogle M.E."/>
            <person name="Wiebenga A."/>
            <person name="Kun R.S."/>
            <person name="Lubbers R.J."/>
            <person name="Makela M.R."/>
            <person name="Barry K."/>
            <person name="Chovatia M."/>
            <person name="Clum A."/>
            <person name="Daum C."/>
            <person name="Haridas S."/>
            <person name="He G."/>
            <person name="LaButti K."/>
            <person name="Lipzen A."/>
            <person name="Mondo S."/>
            <person name="Riley R."/>
            <person name="Salamov A."/>
            <person name="Simmons B.A."/>
            <person name="Magnuson J.K."/>
            <person name="Henrissat B."/>
            <person name="Mortensen U.H."/>
            <person name="Larsen T.O."/>
            <person name="Devries R.P."/>
            <person name="Grigoriev I.V."/>
            <person name="Machida M."/>
            <person name="Baker S.E."/>
            <person name="Andersen M.R."/>
        </authorList>
    </citation>
    <scope>NUCLEOTIDE SEQUENCE [LARGE SCALE GENOMIC DNA]</scope>
    <source>
        <strain evidence="1 2">IBT 18842</strain>
    </source>
</reference>
<dbReference type="AlphaFoldDB" id="A0A5N6U3D5"/>
<protein>
    <submittedName>
        <fullName evidence="1">Uncharacterized protein</fullName>
    </submittedName>
</protein>
<sequence length="226" mass="25994">MSLLSLLQPPRRWTSEQLRALRLREHNDTPANAIVPPEYLPGDRDEEFESLATEFTRPSEQDLADFGTITLYLPAKCIHPGLRLALRNGQYKRRFGNPATDHINTAIHYYLQRGCRSRPIPFEVRPLGARGALKAEGAVVSILRPHLLHATFSVMTDNKWHMAQDISQLLLQALLAFNQDRHHSKYQSFVLRIDRTVLQLNTQARSYTSFTLNPMIYVGRIDEKKH</sequence>
<gene>
    <name evidence="1" type="ORF">BDV25DRAFT_137179</name>
</gene>
<name>A0A5N6U3D5_ASPAV</name>